<proteinExistence type="predicted"/>
<dbReference type="PIRSF" id="PIRSF000887">
    <property type="entry name" value="Pesterase_MJ0037"/>
    <property type="match status" value="1"/>
</dbReference>
<feature type="domain" description="Calcineurin-like phosphoesterase" evidence="1">
    <location>
        <begin position="28"/>
        <end position="144"/>
    </location>
</feature>
<accession>A0A517R7A1</accession>
<dbReference type="PANTHER" id="PTHR39323">
    <property type="entry name" value="BLR1149 PROTEIN"/>
    <property type="match status" value="1"/>
</dbReference>
<dbReference type="GO" id="GO:0016787">
    <property type="term" value="F:hydrolase activity"/>
    <property type="evidence" value="ECO:0007669"/>
    <property type="project" value="InterPro"/>
</dbReference>
<dbReference type="AlphaFoldDB" id="A0A517R7A1"/>
<dbReference type="EMBL" id="CP036268">
    <property type="protein sequence ID" value="QDT39767.1"/>
    <property type="molecule type" value="Genomic_DNA"/>
</dbReference>
<sequence length="249" mass="27614">MQHGLPVEVAGELLTLLPDHAVFWNDERALIIADPHWGKEATFRAHGIPIPAGVMRRDLLRLTDCVTKHKAERLIVLGDLMHARTGRDEAATMQEIAEWRKMVPKLECILIRGNHDRSAGDPAPEWGFSVVDEPHRFGPFELRHFPLDASEAAPRRSADDPFVLAGHLHPKVKLAATPQETLKLPCFYLGASQFVLPAFSSFVDGGLISPVEGDRVFVVADSQVIEVRTDTCTESADSRPKRGRSARSH</sequence>
<gene>
    <name evidence="2" type="ORF">Pan189_41780</name>
</gene>
<dbReference type="RefSeq" id="WP_310820821.1">
    <property type="nucleotide sequence ID" value="NZ_CP036268.1"/>
</dbReference>
<dbReference type="Gene3D" id="3.60.21.10">
    <property type="match status" value="1"/>
</dbReference>
<name>A0A517R7A1_9PLAN</name>
<dbReference type="InterPro" id="IPR026336">
    <property type="entry name" value="PdeM-like"/>
</dbReference>
<dbReference type="InterPro" id="IPR024173">
    <property type="entry name" value="Pesterase_MJ0037-like"/>
</dbReference>
<dbReference type="PANTHER" id="PTHR39323:SF1">
    <property type="entry name" value="BLR1149 PROTEIN"/>
    <property type="match status" value="1"/>
</dbReference>
<dbReference type="SUPFAM" id="SSF56300">
    <property type="entry name" value="Metallo-dependent phosphatases"/>
    <property type="match status" value="1"/>
</dbReference>
<dbReference type="InterPro" id="IPR029052">
    <property type="entry name" value="Metallo-depent_PP-like"/>
</dbReference>
<dbReference type="NCBIfam" id="TIGR04123">
    <property type="entry name" value="P_estr_lig_assc"/>
    <property type="match status" value="1"/>
</dbReference>
<keyword evidence="3" id="KW-1185">Reference proteome</keyword>
<reference evidence="2 3" key="1">
    <citation type="submission" date="2019-02" db="EMBL/GenBank/DDBJ databases">
        <title>Deep-cultivation of Planctomycetes and their phenomic and genomic characterization uncovers novel biology.</title>
        <authorList>
            <person name="Wiegand S."/>
            <person name="Jogler M."/>
            <person name="Boedeker C."/>
            <person name="Pinto D."/>
            <person name="Vollmers J."/>
            <person name="Rivas-Marin E."/>
            <person name="Kohn T."/>
            <person name="Peeters S.H."/>
            <person name="Heuer A."/>
            <person name="Rast P."/>
            <person name="Oberbeckmann S."/>
            <person name="Bunk B."/>
            <person name="Jeske O."/>
            <person name="Meyerdierks A."/>
            <person name="Storesund J.E."/>
            <person name="Kallscheuer N."/>
            <person name="Luecker S."/>
            <person name="Lage O.M."/>
            <person name="Pohl T."/>
            <person name="Merkel B.J."/>
            <person name="Hornburger P."/>
            <person name="Mueller R.-W."/>
            <person name="Bruemmer F."/>
            <person name="Labrenz M."/>
            <person name="Spormann A.M."/>
            <person name="Op den Camp H."/>
            <person name="Overmann J."/>
            <person name="Amann R."/>
            <person name="Jetten M.S.M."/>
            <person name="Mascher T."/>
            <person name="Medema M.H."/>
            <person name="Devos D.P."/>
            <person name="Kaster A.-K."/>
            <person name="Ovreas L."/>
            <person name="Rohde M."/>
            <person name="Galperin M.Y."/>
            <person name="Jogler C."/>
        </authorList>
    </citation>
    <scope>NUCLEOTIDE SEQUENCE [LARGE SCALE GENOMIC DNA]</scope>
    <source>
        <strain evidence="2 3">Pan189</strain>
    </source>
</reference>
<organism evidence="2 3">
    <name type="scientific">Stratiformator vulcanicus</name>
    <dbReference type="NCBI Taxonomy" id="2527980"/>
    <lineage>
        <taxon>Bacteria</taxon>
        <taxon>Pseudomonadati</taxon>
        <taxon>Planctomycetota</taxon>
        <taxon>Planctomycetia</taxon>
        <taxon>Planctomycetales</taxon>
        <taxon>Planctomycetaceae</taxon>
        <taxon>Stratiformator</taxon>
    </lineage>
</organism>
<dbReference type="InterPro" id="IPR004843">
    <property type="entry name" value="Calcineurin-like_PHP"/>
</dbReference>
<protein>
    <submittedName>
        <fullName evidence="2">Calcineurin-like phosphoesterase</fullName>
    </submittedName>
</protein>
<evidence type="ECO:0000313" key="3">
    <source>
        <dbReference type="Proteomes" id="UP000317318"/>
    </source>
</evidence>
<evidence type="ECO:0000313" key="2">
    <source>
        <dbReference type="EMBL" id="QDT39767.1"/>
    </source>
</evidence>
<dbReference type="Pfam" id="PF00149">
    <property type="entry name" value="Metallophos"/>
    <property type="match status" value="1"/>
</dbReference>
<dbReference type="KEGG" id="svp:Pan189_41780"/>
<evidence type="ECO:0000259" key="1">
    <source>
        <dbReference type="Pfam" id="PF00149"/>
    </source>
</evidence>
<dbReference type="Proteomes" id="UP000317318">
    <property type="component" value="Chromosome"/>
</dbReference>